<feature type="transmembrane region" description="Helical" evidence="11">
    <location>
        <begin position="459"/>
        <end position="480"/>
    </location>
</feature>
<gene>
    <name evidence="12" type="ORF">AB1Y20_016736</name>
</gene>
<keyword evidence="13" id="KW-1185">Reference proteome</keyword>
<feature type="transmembrane region" description="Helical" evidence="11">
    <location>
        <begin position="357"/>
        <end position="374"/>
    </location>
</feature>
<dbReference type="PANTHER" id="PTHR13205">
    <property type="entry name" value="TRANSMEMBRANE PROTEIN 15-RELATED"/>
    <property type="match status" value="1"/>
</dbReference>
<feature type="transmembrane region" description="Helical" evidence="11">
    <location>
        <begin position="419"/>
        <end position="439"/>
    </location>
</feature>
<name>A0AB34I9P0_PRYPA</name>
<evidence type="ECO:0000256" key="11">
    <source>
        <dbReference type="SAM" id="Phobius"/>
    </source>
</evidence>
<organism evidence="12 13">
    <name type="scientific">Prymnesium parvum</name>
    <name type="common">Toxic golden alga</name>
    <dbReference type="NCBI Taxonomy" id="97485"/>
    <lineage>
        <taxon>Eukaryota</taxon>
        <taxon>Haptista</taxon>
        <taxon>Haptophyta</taxon>
        <taxon>Prymnesiophyceae</taxon>
        <taxon>Prymnesiales</taxon>
        <taxon>Prymnesiaceae</taxon>
        <taxon>Prymnesium</taxon>
    </lineage>
</organism>
<evidence type="ECO:0000256" key="6">
    <source>
        <dbReference type="ARBA" id="ARBA00022777"/>
    </source>
</evidence>
<dbReference type="PANTHER" id="PTHR13205:SF15">
    <property type="entry name" value="DOLICHOL KINASE"/>
    <property type="match status" value="1"/>
</dbReference>
<reference evidence="12 13" key="1">
    <citation type="journal article" date="2024" name="Science">
        <title>Giant polyketide synthase enzymes in the biosynthesis of giant marine polyether toxins.</title>
        <authorList>
            <person name="Fallon T.R."/>
            <person name="Shende V.V."/>
            <person name="Wierzbicki I.H."/>
            <person name="Pendleton A.L."/>
            <person name="Watervoot N.F."/>
            <person name="Auber R.P."/>
            <person name="Gonzalez D.J."/>
            <person name="Wisecaver J.H."/>
            <person name="Moore B.S."/>
        </authorList>
    </citation>
    <scope>NUCLEOTIDE SEQUENCE [LARGE SCALE GENOMIC DNA]</scope>
    <source>
        <strain evidence="12 13">12B1</strain>
    </source>
</reference>
<keyword evidence="7" id="KW-0256">Endoplasmic reticulum</keyword>
<evidence type="ECO:0000256" key="4">
    <source>
        <dbReference type="ARBA" id="ARBA00022679"/>
    </source>
</evidence>
<dbReference type="EC" id="2.7.1.108" evidence="3"/>
<dbReference type="Proteomes" id="UP001515480">
    <property type="component" value="Unassembled WGS sequence"/>
</dbReference>
<feature type="transmembrane region" description="Helical" evidence="11">
    <location>
        <begin position="243"/>
        <end position="263"/>
    </location>
</feature>
<comment type="similarity">
    <text evidence="2">Belongs to the polyprenol kinase family.</text>
</comment>
<evidence type="ECO:0000256" key="7">
    <source>
        <dbReference type="ARBA" id="ARBA00022824"/>
    </source>
</evidence>
<dbReference type="GO" id="GO:0005789">
    <property type="term" value="C:endoplasmic reticulum membrane"/>
    <property type="evidence" value="ECO:0007669"/>
    <property type="project" value="UniProtKB-SubCell"/>
</dbReference>
<feature type="transmembrane region" description="Helical" evidence="11">
    <location>
        <begin position="175"/>
        <end position="197"/>
    </location>
</feature>
<protein>
    <recommendedName>
        <fullName evidence="3">dolichol kinase</fullName>
        <ecNumber evidence="3">2.7.1.108</ecNumber>
    </recommendedName>
</protein>
<feature type="compositionally biased region" description="Pro residues" evidence="10">
    <location>
        <begin position="71"/>
        <end position="82"/>
    </location>
</feature>
<evidence type="ECO:0000256" key="1">
    <source>
        <dbReference type="ARBA" id="ARBA00004477"/>
    </source>
</evidence>
<evidence type="ECO:0000313" key="13">
    <source>
        <dbReference type="Proteomes" id="UP001515480"/>
    </source>
</evidence>
<dbReference type="EMBL" id="JBGBPQ010000032">
    <property type="protein sequence ID" value="KAL1495367.1"/>
    <property type="molecule type" value="Genomic_DNA"/>
</dbReference>
<evidence type="ECO:0000256" key="10">
    <source>
        <dbReference type="SAM" id="MobiDB-lite"/>
    </source>
</evidence>
<dbReference type="InterPro" id="IPR032974">
    <property type="entry name" value="Polypren_kinase"/>
</dbReference>
<comment type="subcellular location">
    <subcellularLocation>
        <location evidence="1">Endoplasmic reticulum membrane</location>
        <topology evidence="1">Multi-pass membrane protein</topology>
    </subcellularLocation>
</comment>
<comment type="caution">
    <text evidence="12">The sequence shown here is derived from an EMBL/GenBank/DDBJ whole genome shotgun (WGS) entry which is preliminary data.</text>
</comment>
<proteinExistence type="inferred from homology"/>
<keyword evidence="9 11" id="KW-0472">Membrane</keyword>
<evidence type="ECO:0000256" key="3">
    <source>
        <dbReference type="ARBA" id="ARBA00012132"/>
    </source>
</evidence>
<accession>A0AB34I9P0</accession>
<keyword evidence="4" id="KW-0808">Transferase</keyword>
<evidence type="ECO:0000256" key="2">
    <source>
        <dbReference type="ARBA" id="ARBA00010794"/>
    </source>
</evidence>
<feature type="region of interest" description="Disordered" evidence="10">
    <location>
        <begin position="71"/>
        <end position="92"/>
    </location>
</feature>
<dbReference type="GO" id="GO:0043048">
    <property type="term" value="P:dolichyl monophosphate biosynthetic process"/>
    <property type="evidence" value="ECO:0007669"/>
    <property type="project" value="TreeGrafter"/>
</dbReference>
<evidence type="ECO:0000256" key="9">
    <source>
        <dbReference type="ARBA" id="ARBA00023136"/>
    </source>
</evidence>
<evidence type="ECO:0000256" key="8">
    <source>
        <dbReference type="ARBA" id="ARBA00022989"/>
    </source>
</evidence>
<feature type="transmembrane region" description="Helical" evidence="11">
    <location>
        <begin position="97"/>
        <end position="117"/>
    </location>
</feature>
<evidence type="ECO:0000313" key="12">
    <source>
        <dbReference type="EMBL" id="KAL1495367.1"/>
    </source>
</evidence>
<feature type="transmembrane region" description="Helical" evidence="11">
    <location>
        <begin position="314"/>
        <end position="336"/>
    </location>
</feature>
<dbReference type="GO" id="GO:0004168">
    <property type="term" value="F:dolichol kinase activity"/>
    <property type="evidence" value="ECO:0007669"/>
    <property type="project" value="UniProtKB-EC"/>
</dbReference>
<keyword evidence="5 11" id="KW-0812">Transmembrane</keyword>
<feature type="transmembrane region" description="Helical" evidence="11">
    <location>
        <begin position="519"/>
        <end position="538"/>
    </location>
</feature>
<dbReference type="AlphaFoldDB" id="A0AB34I9P0"/>
<keyword evidence="8 11" id="KW-1133">Transmembrane helix</keyword>
<feature type="region of interest" description="Disordered" evidence="10">
    <location>
        <begin position="1"/>
        <end position="22"/>
    </location>
</feature>
<evidence type="ECO:0000256" key="5">
    <source>
        <dbReference type="ARBA" id="ARBA00022692"/>
    </source>
</evidence>
<feature type="transmembrane region" description="Helical" evidence="11">
    <location>
        <begin position="275"/>
        <end position="294"/>
    </location>
</feature>
<feature type="transmembrane region" description="Helical" evidence="11">
    <location>
        <begin position="137"/>
        <end position="154"/>
    </location>
</feature>
<feature type="transmembrane region" description="Helical" evidence="11">
    <location>
        <begin position="492"/>
        <end position="513"/>
    </location>
</feature>
<keyword evidence="6" id="KW-0418">Kinase</keyword>
<sequence>MASSSANEPSAAAAAGAASRGAPPGRSEWVEAVLVGCLGVVQVVQLQRARLPAEAALVAAVVLRLASPLASPPLSPPSPPPDSPHRPRLSPRAFPRAGASAGWSLAASPLLLAVGALLSHTSLASPLASALAPPLPLTVYVWAFGAALLLAAARRPLAHAPPCFALAAARLGPRAALAAAAIAAAHAALAALALGGARRSFTAGEASTIGGALALVCAESLRLAACGAAELPPLCAARSLGGVATHAVLGAGVLVTAATAAMALPPRADAFSRGLRFYSTAVACVGGLLYPWIRSLLGEDPLVWAAGFIFRPDRLFLCGCWCAAIVLVAAAAAALSPSADQPDGVARKARLLLARKLYHFLALGCFVPAVATQAEFLQLAFAAALSLFALLEVVRLAQVPPLHAPLGRFLARFVDARDSGTLVLTHFYLLLGCALPILLEPALAPIPASGGSLPRRVAPYAGLCVLGMGDAVASIVGVHLGRHTWPGTGKTVEGSVAAVLSVLLLLLAIDMAQAHHASALEWAAVAGCTTLTFILEAFTTQIDNLYLPIFFAATLLTSSTF</sequence>